<dbReference type="InterPro" id="IPR045882">
    <property type="entry name" value="GPT1/2"/>
</dbReference>
<feature type="compositionally biased region" description="Polar residues" evidence="1">
    <location>
        <begin position="1564"/>
        <end position="1576"/>
    </location>
</feature>
<feature type="compositionally biased region" description="Polar residues" evidence="1">
    <location>
        <begin position="372"/>
        <end position="382"/>
    </location>
</feature>
<dbReference type="RefSeq" id="XP_008225118.1">
    <property type="nucleotide sequence ID" value="XM_008226896.1"/>
</dbReference>
<feature type="compositionally biased region" description="Polar residues" evidence="1">
    <location>
        <begin position="1734"/>
        <end position="1743"/>
    </location>
</feature>
<evidence type="ECO:0000256" key="1">
    <source>
        <dbReference type="SAM" id="MobiDB-lite"/>
    </source>
</evidence>
<feature type="compositionally biased region" description="Basic and acidic residues" evidence="1">
    <location>
        <begin position="1639"/>
        <end position="1664"/>
    </location>
</feature>
<dbReference type="PANTHER" id="PTHR33737">
    <property type="entry name" value="OS05G0121800 PROTEIN"/>
    <property type="match status" value="1"/>
</dbReference>
<organism evidence="2 3">
    <name type="scientific">Prunus mume</name>
    <name type="common">Japanese apricot</name>
    <name type="synonym">Armeniaca mume</name>
    <dbReference type="NCBI Taxonomy" id="102107"/>
    <lineage>
        <taxon>Eukaryota</taxon>
        <taxon>Viridiplantae</taxon>
        <taxon>Streptophyta</taxon>
        <taxon>Embryophyta</taxon>
        <taxon>Tracheophyta</taxon>
        <taxon>Spermatophyta</taxon>
        <taxon>Magnoliopsida</taxon>
        <taxon>eudicotyledons</taxon>
        <taxon>Gunneridae</taxon>
        <taxon>Pentapetalae</taxon>
        <taxon>rosids</taxon>
        <taxon>fabids</taxon>
        <taxon>Rosales</taxon>
        <taxon>Rosaceae</taxon>
        <taxon>Amygdaloideae</taxon>
        <taxon>Amygdaleae</taxon>
        <taxon>Prunus</taxon>
    </lineage>
</organism>
<feature type="region of interest" description="Disordered" evidence="1">
    <location>
        <begin position="1144"/>
        <end position="1181"/>
    </location>
</feature>
<reference evidence="3" key="2">
    <citation type="submission" date="2025-08" db="UniProtKB">
        <authorList>
            <consortium name="RefSeq"/>
        </authorList>
    </citation>
    <scope>IDENTIFICATION</scope>
</reference>
<feature type="region of interest" description="Disordered" evidence="1">
    <location>
        <begin position="1695"/>
        <end position="1743"/>
    </location>
</feature>
<dbReference type="Proteomes" id="UP000694861">
    <property type="component" value="Linkage group LG1"/>
</dbReference>
<name>A0ABM0NI32_PRUMU</name>
<feature type="compositionally biased region" description="Polar residues" evidence="1">
    <location>
        <begin position="431"/>
        <end position="443"/>
    </location>
</feature>
<reference evidence="2" key="1">
    <citation type="journal article" date="2012" name="Nat. Commun.">
        <title>The genome of Prunus mume.</title>
        <authorList>
            <person name="Zhang Q."/>
            <person name="Chen W."/>
            <person name="Sun L."/>
            <person name="Zhao F."/>
            <person name="Huang B."/>
            <person name="Yang W."/>
            <person name="Tao Y."/>
            <person name="Wang J."/>
            <person name="Yuan Z."/>
            <person name="Fan G."/>
            <person name="Xing Z."/>
            <person name="Han C."/>
            <person name="Pan H."/>
            <person name="Zhong X."/>
            <person name="Shi W."/>
            <person name="Liang X."/>
            <person name="Du D."/>
            <person name="Sun F."/>
            <person name="Xu Z."/>
            <person name="Hao R."/>
            <person name="Lv T."/>
            <person name="Lv Y."/>
            <person name="Zheng Z."/>
            <person name="Sun M."/>
            <person name="Luo L."/>
            <person name="Cai M."/>
            <person name="Gao Y."/>
            <person name="Wang J."/>
            <person name="Yin Y."/>
            <person name="Xu X."/>
            <person name="Cheng T."/>
            <person name="Wang J."/>
        </authorList>
    </citation>
    <scope>NUCLEOTIDE SEQUENCE [LARGE SCALE GENOMIC DNA]</scope>
</reference>
<feature type="compositionally biased region" description="Polar residues" evidence="1">
    <location>
        <begin position="1699"/>
        <end position="1709"/>
    </location>
</feature>
<feature type="compositionally biased region" description="Basic and acidic residues" evidence="1">
    <location>
        <begin position="1152"/>
        <end position="1173"/>
    </location>
</feature>
<feature type="compositionally biased region" description="Basic and acidic residues" evidence="1">
    <location>
        <begin position="756"/>
        <end position="777"/>
    </location>
</feature>
<feature type="region of interest" description="Disordered" evidence="1">
    <location>
        <begin position="27"/>
        <end position="88"/>
    </location>
</feature>
<feature type="region of interest" description="Disordered" evidence="1">
    <location>
        <begin position="1538"/>
        <end position="1576"/>
    </location>
</feature>
<evidence type="ECO:0000313" key="2">
    <source>
        <dbReference type="Proteomes" id="UP000694861"/>
    </source>
</evidence>
<dbReference type="GeneID" id="103324785"/>
<feature type="compositionally biased region" description="Polar residues" evidence="1">
    <location>
        <begin position="226"/>
        <end position="240"/>
    </location>
</feature>
<evidence type="ECO:0000313" key="3">
    <source>
        <dbReference type="RefSeq" id="XP_008225118.1"/>
    </source>
</evidence>
<keyword evidence="2" id="KW-1185">Reference proteome</keyword>
<proteinExistence type="predicted"/>
<dbReference type="PANTHER" id="PTHR33737:SF19">
    <property type="entry name" value="BNAA10G12980D PROTEIN"/>
    <property type="match status" value="1"/>
</dbReference>
<feature type="region of interest" description="Disordered" evidence="1">
    <location>
        <begin position="350"/>
        <end position="447"/>
    </location>
</feature>
<feature type="region of interest" description="Disordered" evidence="1">
    <location>
        <begin position="171"/>
        <end position="257"/>
    </location>
</feature>
<accession>A0ABM0NI32</accession>
<sequence length="1743" mass="190373">MESDVPLIEIAEEDDSLLQLIQDDNISNSNRSKSTSDDAIFFCSPLQPRRSKPVAVNEKSQKPSSPSCRDSIDKENNGSNANKIEEQKLSLQPQQMKRKKGGGYNLRKSLAWDRAFFTDEGVLNSEELSLISGSANSNGLLSVIHEDTNSIADSEDLEVIEEKLFKVLPESPSSKDRTVGGSLLPKRDSSAKDNAAPGSAAKRKVLSARDINRSGSKRSGCPRPLASSSLKRPANVNTMKSPIKEPRISTLPVRKPDPCLLSRTSKNVMVGANDLKRNQIAHPAGKLNNNKTGPNNAKVAPGKSLTSKSSVRQARRNVASLVKGSPTKITCPPTIEANNGFEVISKQTLPSTGHASYGHDDRSKKTAVPQMISKQALPSTGHASYGRNDRSRKTAAPEAISKQALPSTGHATYGCDDRSRKPAVPLPHTGVNLSRTQLPTSKPSGLRMPSPSLSFFHQPKASSLPSPLKTSSQPCIMPNLRQVGSIDPIHELRPPSSLGKKQNVINDRTVIGNINVQCSSSGCSVSSTINSATKDKVEPFSQVTNMQKVELKVQSSSSSYDMAENQRKFNSIPVHEDQQSMGEVEFQRNNDKFLLQRGSCEQLVKDDNSVKAAFDMEKPHVTPHLSSAVKFPCFSGENDITIHQLVEDKSHDLPQKNCGVLLGSKSEEASSSGSVLISYDDQSSSDHNVNELCGAEADLFKPMTSEGNQISDEDQMIWENTGSFTKECQVSEDIQSYSSVKVADVSPKVQNSSASELKRSDPLSDSRIKNQAKDDGSRFNTKSRNPHVEDAQMLALGGRMIDEMNDVDLSTSAPENRQLVITDCGNEKPEQLDLPNSCYVGEQVFQENKLHLNDCVLDGFSIFPEESQQKNVLQCVDSKEPEGTGACRSESEVSRTLSLIGNINVQCSSSCCSVLSTINSATKDKVEPFSQVTDVQKVELKVQSSSNSYDMTENQRKFNSIPVHEEQQSMGEVEFQRNVDKSLLQGGSCEQLDKDDNSVKAAFVLTPESKDMDKPHVTPHLSSAVKFPCFSGENKITIHQLLEEKSHDLPQKNCGVLLKSKSEEASSSGGILIAYDDQSSRDHNINELYGAEAELFKPMTCEGNQISDEDHMIWEKTGSFTKECQVSEEIQSYNSVKVADVSPKVQNSSASELKRSDALSDSRFKNQAKDDGSRFNTKSRNPHVEDAQMLALGGRFIDEMNDADLSTSAPENCGRLIDEMIDVDLSTSAPENCQLVRTDCGNEKPEQLDLPNSCYVGEQVSQENKLHLNYCELDGFSIFPEESQQKFFLQFVDSKGPEGTGTCRSESEVSRTVSLIPHGMLDFSSNVAEIVESQNVDNTASVSESNETVVESYNLDSQSMSDFQLHCQDCSLKLDSVGDFTSKLNVEVQVAGGSAIKDIIEPKDFGTKDCNLLVESCYGVPQLETEDDKSYCQQDTSVEQSDKINLSSDIGVIREYQDINPGSCLNGTLLANNASCKVFEETVHEVGLDDCDACGIESKSSKVAAAMHDGRPDLEEKADYLQMEVAVTSSFKIEPSSENLQTCTKSSHDNKLSNQAGSVESDVSAKTTNEENSASTLAYSSCEGELYSSVISDPRSSSGRILQEIEVNVLSRKTLAEESEINILEENHTLSSELQHELEDTLHPTEDNEATKEIKKSGSDRKQDAPVIKLPPDAVPFSDEWLAALEAAGEEILTKKSGAVQNSPPNKSEPQIGPWSPVKRKTNQVIGPFDCTKHTNNVPPSSQ</sequence>
<gene>
    <name evidence="3" type="primary">LOC103324785</name>
</gene>
<feature type="region of interest" description="Disordered" evidence="1">
    <location>
        <begin position="283"/>
        <end position="312"/>
    </location>
</feature>
<feature type="region of interest" description="Disordered" evidence="1">
    <location>
        <begin position="745"/>
        <end position="787"/>
    </location>
</feature>
<feature type="region of interest" description="Disordered" evidence="1">
    <location>
        <begin position="1639"/>
        <end position="1673"/>
    </location>
</feature>
<protein>
    <submittedName>
        <fullName evidence="3">Uncharacterized protein LOC103324785</fullName>
    </submittedName>
</protein>